<comment type="subcellular location">
    <subcellularLocation>
        <location evidence="1">Cell membrane</location>
        <topology evidence="1">Multi-pass membrane protein</topology>
    </subcellularLocation>
</comment>
<dbReference type="Pfam" id="PF03773">
    <property type="entry name" value="ArsP_1"/>
    <property type="match status" value="1"/>
</dbReference>
<feature type="transmembrane region" description="Helical" evidence="8">
    <location>
        <begin position="149"/>
        <end position="169"/>
    </location>
</feature>
<evidence type="ECO:0000256" key="2">
    <source>
        <dbReference type="ARBA" id="ARBA00006386"/>
    </source>
</evidence>
<dbReference type="InterPro" id="IPR028994">
    <property type="entry name" value="Integrin_alpha_N"/>
</dbReference>
<feature type="transmembrane region" description="Helical" evidence="8">
    <location>
        <begin position="86"/>
        <end position="104"/>
    </location>
</feature>
<evidence type="ECO:0000256" key="1">
    <source>
        <dbReference type="ARBA" id="ARBA00004651"/>
    </source>
</evidence>
<dbReference type="KEGG" id="suam:BOO69_00700"/>
<feature type="domain" description="ASPIC/UnbV" evidence="9">
    <location>
        <begin position="955"/>
        <end position="1015"/>
    </location>
</feature>
<feature type="transmembrane region" description="Helical" evidence="8">
    <location>
        <begin position="344"/>
        <end position="367"/>
    </location>
</feature>
<dbReference type="GO" id="GO:0005886">
    <property type="term" value="C:plasma membrane"/>
    <property type="evidence" value="ECO:0007669"/>
    <property type="project" value="UniProtKB-SubCell"/>
</dbReference>
<dbReference type="STRING" id="1917485.BOO69_00700"/>
<feature type="transmembrane region" description="Helical" evidence="8">
    <location>
        <begin position="12"/>
        <end position="30"/>
    </location>
</feature>
<evidence type="ECO:0000256" key="6">
    <source>
        <dbReference type="ARBA" id="ARBA00022989"/>
    </source>
</evidence>
<evidence type="ECO:0000313" key="11">
    <source>
        <dbReference type="Proteomes" id="UP000181897"/>
    </source>
</evidence>
<sequence>MTDAATPLPTYKLRLVLSVLIVAVLAYLFWTGSRYPSLDEKAMMSGAIQLEDSLSFEAKYPISADMTLPQRIFWSTLNWINTNKKGMTFGVLFAAAFLTMIPYLRRRSFRGGFANSFLGMVIGAPLGVCVNCAAPIAKGMYSAGLRAETTLSAMIASPTLNIVVLTMAFSILPFFMAVTKIALSLLVILVIVPLICRTLDKRELGEDEIVCAIQPGGGLMSGKRLGNSPLGAVLNVGKEYLQNLWYIILLTVPLMLLAGFLGTVAAVLLPQEMITGLSFSVLALIAIALVGLFLPVPIAFDVVVTGALLSAGLSHGYVMGLLFTLGTFSVYSFFIVWQAIGLRAAGMLATAVGVLGILAGVGAQVYYDRQSDRALEILLQGDASRVVPRLFMAAEAAGTDPWQVTSDDADRVTLTAQPLAQKSAPAETGFTRVEASTLGIDKPVEFSFRDMWPPFWEGRAVSSGDIDRDGDLDLVIASTERGLYLYLNDGAGQFARQDLDLGPLAAMPVFQSALVDIDNDGWLDLFLATYREGNFVWTSTRGSFDPGMLRQVEGRDTDILALALSFADADRDGDLDVALGNWAAGWYRRIPGEESRNRVIWNDGGALSGRDYTDLPGLPGETLSILWTDLDGDGTSDLVVGNDFDIPDYFYRGDGAGGLAMIDHASGLIPHTTTTTMSVKTADLSNDGTPEIYLAQIAGRSSGVSRKLKMQSLDRYCDTIVDPQAKATCAKNMEIKAWYKSGNNFDPTYASRCQELEGRYKDECRAMLVKDLAIQKEDPAICALIPKRQEIPRSYCEAHFMPVRTPTAEEIALTHPQIQRSNVLLSWAGEAYEDVAEAVGLDVGGWSWDTKIFDFDNDGWQDVYIVNGTWVPNEVSPSNLFFHNRGDGTFEEASGPFGLEDYLMTAAATQFDMDNDGDLDLLTHPVNGPLAVFRNNAQVPGIVFELEDMAGNRDGIGAVLRLTETTGRTQMREVQMGGGFMSFDAPRVHFGLGAEGRAERLSVRWADGTETVIEGQLDAGTLYRVTRAAGNG</sequence>
<dbReference type="InterPro" id="IPR013517">
    <property type="entry name" value="FG-GAP"/>
</dbReference>
<feature type="transmembrane region" description="Helical" evidence="8">
    <location>
        <begin position="281"/>
        <end position="304"/>
    </location>
</feature>
<dbReference type="Pfam" id="PF07593">
    <property type="entry name" value="UnbV_ASPIC"/>
    <property type="match status" value="1"/>
</dbReference>
<dbReference type="InterPro" id="IPR027039">
    <property type="entry name" value="Crtac1"/>
</dbReference>
<dbReference type="RefSeq" id="WP_071969394.1">
    <property type="nucleotide sequence ID" value="NZ_CP018076.1"/>
</dbReference>
<dbReference type="SUPFAM" id="SSF69318">
    <property type="entry name" value="Integrin alpha N-terminal domain"/>
    <property type="match status" value="1"/>
</dbReference>
<dbReference type="PANTHER" id="PTHR16026:SF0">
    <property type="entry name" value="CARTILAGE ACIDIC PROTEIN 1"/>
    <property type="match status" value="1"/>
</dbReference>
<proteinExistence type="inferred from homology"/>
<reference evidence="10 11" key="1">
    <citation type="submission" date="2016-11" db="EMBL/GenBank/DDBJ databases">
        <title>Complete genome sequence of Sulfitobacter sp. AM1-D1, a toxic bacteria associated with marine dinoflagellate Alexandrium minutum in East China Sea.</title>
        <authorList>
            <person name="Yang Q."/>
            <person name="Zhang X."/>
            <person name="Tian X."/>
        </authorList>
    </citation>
    <scope>NUCLEOTIDE SEQUENCE [LARGE SCALE GENOMIC DNA]</scope>
    <source>
        <strain evidence="10 11">AM1-D1</strain>
    </source>
</reference>
<dbReference type="InterPro" id="IPR011519">
    <property type="entry name" value="UnbV_ASPIC"/>
</dbReference>
<evidence type="ECO:0000256" key="4">
    <source>
        <dbReference type="ARBA" id="ARBA00022692"/>
    </source>
</evidence>
<dbReference type="PANTHER" id="PTHR16026">
    <property type="entry name" value="CARTILAGE ACIDIC PROTEIN 1"/>
    <property type="match status" value="1"/>
</dbReference>
<evidence type="ECO:0000256" key="3">
    <source>
        <dbReference type="ARBA" id="ARBA00022475"/>
    </source>
</evidence>
<comment type="similarity">
    <text evidence="2">Belongs to the UPF0718 family.</text>
</comment>
<keyword evidence="3" id="KW-1003">Cell membrane</keyword>
<keyword evidence="6 8" id="KW-1133">Transmembrane helix</keyword>
<dbReference type="EMBL" id="CP018076">
    <property type="protein sequence ID" value="APE42091.1"/>
    <property type="molecule type" value="Genomic_DNA"/>
</dbReference>
<feature type="transmembrane region" description="Helical" evidence="8">
    <location>
        <begin position="116"/>
        <end position="137"/>
    </location>
</feature>
<keyword evidence="5" id="KW-0732">Signal</keyword>
<evidence type="ECO:0000313" key="10">
    <source>
        <dbReference type="EMBL" id="APE42091.1"/>
    </source>
</evidence>
<feature type="transmembrane region" description="Helical" evidence="8">
    <location>
        <begin position="244"/>
        <end position="269"/>
    </location>
</feature>
<feature type="transmembrane region" description="Helical" evidence="8">
    <location>
        <begin position="174"/>
        <end position="195"/>
    </location>
</feature>
<keyword evidence="7 8" id="KW-0472">Membrane</keyword>
<gene>
    <name evidence="10" type="ORF">BOO69_00700</name>
</gene>
<feature type="transmembrane region" description="Helical" evidence="8">
    <location>
        <begin position="316"/>
        <end position="337"/>
    </location>
</feature>
<protein>
    <submittedName>
        <fullName evidence="10">RNA-binding protein</fullName>
    </submittedName>
</protein>
<dbReference type="Pfam" id="PF13517">
    <property type="entry name" value="FG-GAP_3"/>
    <property type="match status" value="3"/>
</dbReference>
<keyword evidence="11" id="KW-1185">Reference proteome</keyword>
<dbReference type="OrthoDB" id="1488578at2"/>
<name>A0A1J0WCS4_9RHOB</name>
<evidence type="ECO:0000259" key="9">
    <source>
        <dbReference type="Pfam" id="PF07593"/>
    </source>
</evidence>
<evidence type="ECO:0000256" key="8">
    <source>
        <dbReference type="SAM" id="Phobius"/>
    </source>
</evidence>
<dbReference type="AlphaFoldDB" id="A0A1J0WCS4"/>
<keyword evidence="4 8" id="KW-0812">Transmembrane</keyword>
<dbReference type="Proteomes" id="UP000181897">
    <property type="component" value="Chromosome"/>
</dbReference>
<dbReference type="InterPro" id="IPR005524">
    <property type="entry name" value="DUF318"/>
</dbReference>
<evidence type="ECO:0000256" key="7">
    <source>
        <dbReference type="ARBA" id="ARBA00023136"/>
    </source>
</evidence>
<dbReference type="Gene3D" id="2.130.10.130">
    <property type="entry name" value="Integrin alpha, N-terminal"/>
    <property type="match status" value="2"/>
</dbReference>
<evidence type="ECO:0000256" key="5">
    <source>
        <dbReference type="ARBA" id="ARBA00022729"/>
    </source>
</evidence>
<accession>A0A1J0WCS4</accession>
<organism evidence="10 11">
    <name type="scientific">Sulfitobacter alexandrii</name>
    <dbReference type="NCBI Taxonomy" id="1917485"/>
    <lineage>
        <taxon>Bacteria</taxon>
        <taxon>Pseudomonadati</taxon>
        <taxon>Pseudomonadota</taxon>
        <taxon>Alphaproteobacteria</taxon>
        <taxon>Rhodobacterales</taxon>
        <taxon>Roseobacteraceae</taxon>
        <taxon>Sulfitobacter</taxon>
    </lineage>
</organism>